<dbReference type="EMBL" id="MU863674">
    <property type="protein sequence ID" value="KAK4097490.1"/>
    <property type="molecule type" value="Genomic_DNA"/>
</dbReference>
<reference evidence="2" key="1">
    <citation type="journal article" date="2023" name="Mol. Phylogenet. Evol.">
        <title>Genome-scale phylogeny and comparative genomics of the fungal order Sordariales.</title>
        <authorList>
            <person name="Hensen N."/>
            <person name="Bonometti L."/>
            <person name="Westerberg I."/>
            <person name="Brannstrom I.O."/>
            <person name="Guillou S."/>
            <person name="Cros-Aarteil S."/>
            <person name="Calhoun S."/>
            <person name="Haridas S."/>
            <person name="Kuo A."/>
            <person name="Mondo S."/>
            <person name="Pangilinan J."/>
            <person name="Riley R."/>
            <person name="LaButti K."/>
            <person name="Andreopoulos B."/>
            <person name="Lipzen A."/>
            <person name="Chen C."/>
            <person name="Yan M."/>
            <person name="Daum C."/>
            <person name="Ng V."/>
            <person name="Clum A."/>
            <person name="Steindorff A."/>
            <person name="Ohm R.A."/>
            <person name="Martin F."/>
            <person name="Silar P."/>
            <person name="Natvig D.O."/>
            <person name="Lalanne C."/>
            <person name="Gautier V."/>
            <person name="Ament-Velasquez S.L."/>
            <person name="Kruys A."/>
            <person name="Hutchinson M.I."/>
            <person name="Powell A.J."/>
            <person name="Barry K."/>
            <person name="Miller A.N."/>
            <person name="Grigoriev I.V."/>
            <person name="Debuchy R."/>
            <person name="Gladieux P."/>
            <person name="Hiltunen Thoren M."/>
            <person name="Johannesson H."/>
        </authorList>
    </citation>
    <scope>NUCLEOTIDE SEQUENCE</scope>
    <source>
        <strain evidence="2">CBS 757.83</strain>
    </source>
</reference>
<organism evidence="2 3">
    <name type="scientific">Parathielavia hyrcaniae</name>
    <dbReference type="NCBI Taxonomy" id="113614"/>
    <lineage>
        <taxon>Eukaryota</taxon>
        <taxon>Fungi</taxon>
        <taxon>Dikarya</taxon>
        <taxon>Ascomycota</taxon>
        <taxon>Pezizomycotina</taxon>
        <taxon>Sordariomycetes</taxon>
        <taxon>Sordariomycetidae</taxon>
        <taxon>Sordariales</taxon>
        <taxon>Chaetomiaceae</taxon>
        <taxon>Parathielavia</taxon>
    </lineage>
</organism>
<dbReference type="AlphaFoldDB" id="A0AAN6PWR2"/>
<evidence type="ECO:0000256" key="1">
    <source>
        <dbReference type="SAM" id="MobiDB-lite"/>
    </source>
</evidence>
<feature type="compositionally biased region" description="Low complexity" evidence="1">
    <location>
        <begin position="98"/>
        <end position="114"/>
    </location>
</feature>
<protein>
    <submittedName>
        <fullName evidence="2">Uncharacterized protein</fullName>
    </submittedName>
</protein>
<evidence type="ECO:0000313" key="3">
    <source>
        <dbReference type="Proteomes" id="UP001305647"/>
    </source>
</evidence>
<comment type="caution">
    <text evidence="2">The sequence shown here is derived from an EMBL/GenBank/DDBJ whole genome shotgun (WGS) entry which is preliminary data.</text>
</comment>
<sequence>MQHYTPRDCFSAEFLLCMARARSLERLCDGRPSPLCRGRPAGLGGGGGALDGELGSSSAVEERDVRSAGLRGPTQGSHHEKQPQKGSRRHGHVVGPVSSSSRQSALSPPRASTTSPPPSSRIRSERIGDTWGLCAADTRRPDPVSGRELANPKQAEMHNAMHNGGRWYVWRVAPPARCRCCCWHNRYEVLRLVAMWQGSRETVGQRAL</sequence>
<feature type="region of interest" description="Disordered" evidence="1">
    <location>
        <begin position="47"/>
        <end position="128"/>
    </location>
</feature>
<accession>A0AAN6PWR2</accession>
<gene>
    <name evidence="2" type="ORF">N658DRAFT_290069</name>
</gene>
<proteinExistence type="predicted"/>
<keyword evidence="3" id="KW-1185">Reference proteome</keyword>
<reference evidence="2" key="2">
    <citation type="submission" date="2023-05" db="EMBL/GenBank/DDBJ databases">
        <authorList>
            <consortium name="Lawrence Berkeley National Laboratory"/>
            <person name="Steindorff A."/>
            <person name="Hensen N."/>
            <person name="Bonometti L."/>
            <person name="Westerberg I."/>
            <person name="Brannstrom I.O."/>
            <person name="Guillou S."/>
            <person name="Cros-Aarteil S."/>
            <person name="Calhoun S."/>
            <person name="Haridas S."/>
            <person name="Kuo A."/>
            <person name="Mondo S."/>
            <person name="Pangilinan J."/>
            <person name="Riley R."/>
            <person name="Labutti K."/>
            <person name="Andreopoulos B."/>
            <person name="Lipzen A."/>
            <person name="Chen C."/>
            <person name="Yanf M."/>
            <person name="Daum C."/>
            <person name="Ng V."/>
            <person name="Clum A."/>
            <person name="Ohm R."/>
            <person name="Martin F."/>
            <person name="Silar P."/>
            <person name="Natvig D."/>
            <person name="Lalanne C."/>
            <person name="Gautier V."/>
            <person name="Ament-Velasquez S.L."/>
            <person name="Kruys A."/>
            <person name="Hutchinson M.I."/>
            <person name="Powell A.J."/>
            <person name="Barry K."/>
            <person name="Miller A.N."/>
            <person name="Grigoriev I.V."/>
            <person name="Debuchy R."/>
            <person name="Gladieux P."/>
            <person name="Thoren M.H."/>
            <person name="Johannesson H."/>
        </authorList>
    </citation>
    <scope>NUCLEOTIDE SEQUENCE</scope>
    <source>
        <strain evidence="2">CBS 757.83</strain>
    </source>
</reference>
<dbReference type="Proteomes" id="UP001305647">
    <property type="component" value="Unassembled WGS sequence"/>
</dbReference>
<name>A0AAN6PWR2_9PEZI</name>
<evidence type="ECO:0000313" key="2">
    <source>
        <dbReference type="EMBL" id="KAK4097490.1"/>
    </source>
</evidence>